<evidence type="ECO:0000256" key="9">
    <source>
        <dbReference type="ARBA" id="ARBA00047984"/>
    </source>
</evidence>
<dbReference type="InterPro" id="IPR001650">
    <property type="entry name" value="Helicase_C-like"/>
</dbReference>
<keyword evidence="3 10" id="KW-0067">ATP-binding</keyword>
<dbReference type="PROSITE" id="PS51194">
    <property type="entry name" value="HELICASE_CTER"/>
    <property type="match status" value="1"/>
</dbReference>
<dbReference type="PANTHER" id="PTHR24031">
    <property type="entry name" value="RNA HELICASE"/>
    <property type="match status" value="1"/>
</dbReference>
<keyword evidence="2 10" id="KW-0378">Hydrolase</keyword>
<dbReference type="InterPro" id="IPR044764">
    <property type="entry name" value="DDX52/Rok1_DEADc"/>
</dbReference>
<dbReference type="SMART" id="SM00490">
    <property type="entry name" value="HELICc"/>
    <property type="match status" value="1"/>
</dbReference>
<evidence type="ECO:0000256" key="6">
    <source>
        <dbReference type="ARBA" id="ARBA00024310"/>
    </source>
</evidence>
<dbReference type="STRING" id="576137.A0A1L7WQA9"/>
<keyword evidence="1 10" id="KW-0547">Nucleotide-binding</keyword>
<dbReference type="CDD" id="cd17957">
    <property type="entry name" value="DEADc_DDX52"/>
    <property type="match status" value="1"/>
</dbReference>
<evidence type="ECO:0000256" key="1">
    <source>
        <dbReference type="ARBA" id="ARBA00022741"/>
    </source>
</evidence>
<feature type="domain" description="Helicase C-terminal" evidence="13">
    <location>
        <begin position="467"/>
        <end position="637"/>
    </location>
</feature>
<dbReference type="AlphaFoldDB" id="A0A1L7WQA9"/>
<dbReference type="OrthoDB" id="360161at2759"/>
<feature type="region of interest" description="Disordered" evidence="11">
    <location>
        <begin position="1"/>
        <end position="104"/>
    </location>
</feature>
<comment type="function">
    <text evidence="10">RNA helicase.</text>
</comment>
<comment type="similarity">
    <text evidence="7">Belongs to the DEAD box helicase family. DDX52/ROK1 subfamily.</text>
</comment>
<comment type="catalytic activity">
    <reaction evidence="9 10">
        <text>ATP + H2O = ADP + phosphate + H(+)</text>
        <dbReference type="Rhea" id="RHEA:13065"/>
        <dbReference type="ChEBI" id="CHEBI:15377"/>
        <dbReference type="ChEBI" id="CHEBI:15378"/>
        <dbReference type="ChEBI" id="CHEBI:30616"/>
        <dbReference type="ChEBI" id="CHEBI:43474"/>
        <dbReference type="ChEBI" id="CHEBI:456216"/>
        <dbReference type="EC" id="3.6.4.13"/>
    </reaction>
</comment>
<proteinExistence type="inferred from homology"/>
<protein>
    <recommendedName>
        <fullName evidence="10">ATP-dependent RNA helicase</fullName>
        <ecNumber evidence="10">3.6.4.13</ecNumber>
    </recommendedName>
</protein>
<comment type="subunit">
    <text evidence="8">Interacts with the U3 snoRNA and is associated with the 90S and 40S pre-ribosomes.</text>
</comment>
<dbReference type="InterPro" id="IPR027417">
    <property type="entry name" value="P-loop_NTPase"/>
</dbReference>
<dbReference type="GO" id="GO:0003723">
    <property type="term" value="F:RNA binding"/>
    <property type="evidence" value="ECO:0007669"/>
    <property type="project" value="UniProtKB-UniRule"/>
</dbReference>
<keyword evidence="10 14" id="KW-0347">Helicase</keyword>
<sequence length="721" mass="78758">MDILKLLSRSTKQTARTSKDAPSTKLPSAGTSANPQLFHDAVPEARGKKRKRGGDVEQTRAHDEEEESINFFETSSAASKAEKASAPKKTAEEPASTPEKVATKATTELLDEAECRQLLRSHRLKVTLLPSSKPDKVVKKSKKKKAVETSKKEEYKQVYPQPLVAFNDLRSTYGISGRMAENLVQQGYKIPTEVQMGSLPLLLRPKTALGDAIEEAEDSDGEVHVDLLAVAPTGSGKTLAFLIPVVDRIIQRRRTSQDKEHILEAIVVAPTKELATQIVNEARKLSLGTGVKVVGMRKGMQITPRDSPEGEVDDISEDEEEQEEDGSDAEKPKKSSQPAVKADILVSTPGLLFSALSGKNSDQATLLTIRTLVLDEADVLLDPLFRDQTLGIWNSCMNPDLRVTLWSATMGSNIESLTSTTIQARRSLLGLPSSHIIRLVVGLKDSAIPNITHRLIYAATEPGKLIALRQLLHPTAKSADETQSLRPPFLVFTQTIPRAVALHSELLYDIPSEAGGSTRIAVLHAELSDTARSNIMARFRNGDIWVLITTDILSRGVDFRGINGVVNYDVPNSGAAYIHRVGRTGRAGREGGVAVTFYTKEDIPYVKAVANIIAASEKAAGKKESEAGMKRWLLDALPTPSKQEKKKLKMHGVEARRGGLGEKSKDGKGKGKFKAQISTKSGYERKLENNRRGAIQGSKRRMEAEKEEHNGEDSEWGGIDE</sequence>
<evidence type="ECO:0000256" key="3">
    <source>
        <dbReference type="ARBA" id="ARBA00022840"/>
    </source>
</evidence>
<comment type="function">
    <text evidence="6">ATP-dependent RNA helicase involved in 40S ribosomal subunit biogenesis. Required for the processing and cleavage of 35S pre-rRNA at sites A0, A1, and A2, leading to mature 18S rRNA.</text>
</comment>
<reference evidence="14 15" key="1">
    <citation type="submission" date="2016-03" db="EMBL/GenBank/DDBJ databases">
        <authorList>
            <person name="Ploux O."/>
        </authorList>
    </citation>
    <scope>NUCLEOTIDE SEQUENCE [LARGE SCALE GENOMIC DNA]</scope>
    <source>
        <strain evidence="14 15">UAMH 11012</strain>
    </source>
</reference>
<dbReference type="GO" id="GO:0003724">
    <property type="term" value="F:RNA helicase activity"/>
    <property type="evidence" value="ECO:0007669"/>
    <property type="project" value="UniProtKB-EC"/>
</dbReference>
<dbReference type="InterPro" id="IPR011545">
    <property type="entry name" value="DEAD/DEAH_box_helicase_dom"/>
</dbReference>
<dbReference type="GO" id="GO:0016787">
    <property type="term" value="F:hydrolase activity"/>
    <property type="evidence" value="ECO:0007669"/>
    <property type="project" value="UniProtKB-KW"/>
</dbReference>
<evidence type="ECO:0000256" key="11">
    <source>
        <dbReference type="SAM" id="MobiDB-lite"/>
    </source>
</evidence>
<dbReference type="SUPFAM" id="SSF52540">
    <property type="entry name" value="P-loop containing nucleoside triphosphate hydrolases"/>
    <property type="match status" value="1"/>
</dbReference>
<dbReference type="GO" id="GO:0030490">
    <property type="term" value="P:maturation of SSU-rRNA"/>
    <property type="evidence" value="ECO:0007669"/>
    <property type="project" value="InterPro"/>
</dbReference>
<dbReference type="EC" id="3.6.4.13" evidence="10"/>
<evidence type="ECO:0000256" key="4">
    <source>
        <dbReference type="ARBA" id="ARBA00022884"/>
    </source>
</evidence>
<evidence type="ECO:0000259" key="12">
    <source>
        <dbReference type="PROSITE" id="PS51192"/>
    </source>
</evidence>
<dbReference type="EMBL" id="FJOG01000005">
    <property type="protein sequence ID" value="CZR54962.1"/>
    <property type="molecule type" value="Genomic_DNA"/>
</dbReference>
<feature type="compositionally biased region" description="Basic and acidic residues" evidence="11">
    <location>
        <begin position="80"/>
        <end position="92"/>
    </location>
</feature>
<feature type="domain" description="Helicase ATP-binding" evidence="12">
    <location>
        <begin position="218"/>
        <end position="428"/>
    </location>
</feature>
<accession>A0A1L7WQA9</accession>
<dbReference type="SMART" id="SM00487">
    <property type="entry name" value="DEXDc"/>
    <property type="match status" value="1"/>
</dbReference>
<dbReference type="CDD" id="cd18787">
    <property type="entry name" value="SF2_C_DEAD"/>
    <property type="match status" value="1"/>
</dbReference>
<feature type="region of interest" description="Disordered" evidence="11">
    <location>
        <begin position="298"/>
        <end position="340"/>
    </location>
</feature>
<dbReference type="Pfam" id="PF00271">
    <property type="entry name" value="Helicase_C"/>
    <property type="match status" value="1"/>
</dbReference>
<dbReference type="GO" id="GO:0005524">
    <property type="term" value="F:ATP binding"/>
    <property type="evidence" value="ECO:0007669"/>
    <property type="project" value="UniProtKB-UniRule"/>
</dbReference>
<name>A0A1L7WQA9_9HELO</name>
<organism evidence="14 15">
    <name type="scientific">Phialocephala subalpina</name>
    <dbReference type="NCBI Taxonomy" id="576137"/>
    <lineage>
        <taxon>Eukaryota</taxon>
        <taxon>Fungi</taxon>
        <taxon>Dikarya</taxon>
        <taxon>Ascomycota</taxon>
        <taxon>Pezizomycotina</taxon>
        <taxon>Leotiomycetes</taxon>
        <taxon>Helotiales</taxon>
        <taxon>Mollisiaceae</taxon>
        <taxon>Phialocephala</taxon>
        <taxon>Phialocephala fortinii species complex</taxon>
    </lineage>
</organism>
<dbReference type="Proteomes" id="UP000184330">
    <property type="component" value="Unassembled WGS sequence"/>
</dbReference>
<evidence type="ECO:0000256" key="2">
    <source>
        <dbReference type="ARBA" id="ARBA00022801"/>
    </source>
</evidence>
<comment type="domain">
    <text evidence="10">The Q motif is unique to and characteristic of the DEAD box family of RNA helicases and controls ATP binding and hydrolysis.</text>
</comment>
<evidence type="ECO:0000256" key="10">
    <source>
        <dbReference type="RuleBase" id="RU365068"/>
    </source>
</evidence>
<feature type="compositionally biased region" description="Polar residues" evidence="11">
    <location>
        <begin position="25"/>
        <end position="35"/>
    </location>
</feature>
<feature type="region of interest" description="Disordered" evidence="11">
    <location>
        <begin position="640"/>
        <end position="721"/>
    </location>
</feature>
<evidence type="ECO:0000256" key="5">
    <source>
        <dbReference type="ARBA" id="ARBA00023242"/>
    </source>
</evidence>
<dbReference type="Pfam" id="PF00270">
    <property type="entry name" value="DEAD"/>
    <property type="match status" value="1"/>
</dbReference>
<keyword evidence="15" id="KW-1185">Reference proteome</keyword>
<gene>
    <name evidence="14" type="ORF">PAC_04847</name>
</gene>
<evidence type="ECO:0000259" key="13">
    <source>
        <dbReference type="PROSITE" id="PS51194"/>
    </source>
</evidence>
<dbReference type="PROSITE" id="PS51192">
    <property type="entry name" value="HELICASE_ATP_BIND_1"/>
    <property type="match status" value="1"/>
</dbReference>
<keyword evidence="4 10" id="KW-0694">RNA-binding</keyword>
<feature type="compositionally biased region" description="Basic and acidic residues" evidence="11">
    <location>
        <begin position="700"/>
        <end position="712"/>
    </location>
</feature>
<evidence type="ECO:0000256" key="8">
    <source>
        <dbReference type="ARBA" id="ARBA00024367"/>
    </source>
</evidence>
<evidence type="ECO:0000313" key="14">
    <source>
        <dbReference type="EMBL" id="CZR54962.1"/>
    </source>
</evidence>
<keyword evidence="5" id="KW-0539">Nucleus</keyword>
<feature type="compositionally biased region" description="Basic and acidic residues" evidence="11">
    <location>
        <begin position="651"/>
        <end position="669"/>
    </location>
</feature>
<dbReference type="InterPro" id="IPR014001">
    <property type="entry name" value="Helicase_ATP-bd"/>
</dbReference>
<feature type="compositionally biased region" description="Basic and acidic residues" evidence="11">
    <location>
        <begin position="682"/>
        <end position="691"/>
    </location>
</feature>
<feature type="compositionally biased region" description="Acidic residues" evidence="11">
    <location>
        <begin position="309"/>
        <end position="327"/>
    </location>
</feature>
<evidence type="ECO:0000256" key="7">
    <source>
        <dbReference type="ARBA" id="ARBA00024355"/>
    </source>
</evidence>
<feature type="compositionally biased region" description="Basic and acidic residues" evidence="11">
    <location>
        <begin position="53"/>
        <end position="63"/>
    </location>
</feature>
<evidence type="ECO:0000313" key="15">
    <source>
        <dbReference type="Proteomes" id="UP000184330"/>
    </source>
</evidence>
<dbReference type="Gene3D" id="3.40.50.300">
    <property type="entry name" value="P-loop containing nucleotide triphosphate hydrolases"/>
    <property type="match status" value="2"/>
</dbReference>